<dbReference type="InterPro" id="IPR029045">
    <property type="entry name" value="ClpP/crotonase-like_dom_sf"/>
</dbReference>
<dbReference type="EMBL" id="JAYMGO010000004">
    <property type="protein sequence ID" value="KAL1275275.1"/>
    <property type="molecule type" value="Genomic_DNA"/>
</dbReference>
<comment type="function">
    <text evidence="7">May play a role in fatty acid biosynthesis and insulin sensitivity.</text>
</comment>
<keyword evidence="3" id="KW-0276">Fatty acid metabolism</keyword>
<evidence type="ECO:0000256" key="5">
    <source>
        <dbReference type="ARBA" id="ARBA00023098"/>
    </source>
</evidence>
<evidence type="ECO:0000313" key="9">
    <source>
        <dbReference type="EMBL" id="KAL1275275.1"/>
    </source>
</evidence>
<dbReference type="PANTHER" id="PTHR43602:SF1">
    <property type="entry name" value="ENOYL-COA HYDRATASE DOMAIN-CONTAINING PROTEIN 3, MITOCHONDRIAL"/>
    <property type="match status" value="1"/>
</dbReference>
<dbReference type="CDD" id="cd06558">
    <property type="entry name" value="crotonase-like"/>
    <property type="match status" value="1"/>
</dbReference>
<dbReference type="Gene3D" id="1.10.12.10">
    <property type="entry name" value="Lyase 2-enoyl-coa Hydratase, Chain A, domain 2"/>
    <property type="match status" value="1"/>
</dbReference>
<sequence length="527" mass="58067">MWKCQWLSGLGMYTLHGRYLGSSPKLVTEARLRDGRPVVRCDKRQSGSEHDRRREKSPPTQLLILPAQCSTRIGYRTLQSPVPTLYGTDTCTWRSVFGPFGGYFWFRVSGGGRRSRGVSFNEGSNCWTLIDRFLDSVECIVYCCNAHLSSGTHLIILAWTNSLGQTFSRLQSCSDLLCRLSQRTTGRPSRNRASVTSLGLEPRFVKLNIFHLNVGFEPAIPSLRIDAQSAGPQALPRGFYKTSNLLKSSAVTWGFLARKMSADSSSLTLREQQDGVRRIILNNPKKRNALSLAMLESLRENLLTDLHTDDLRVIIISARGPVFSAGHDLKELTSAQGRDYHNRVFQTCSEVMTLIQDVPVPVIAMVNGIATAAGCQLVASCDIAVVSDKSTFATPGVNVGLFCSTPGVAIGRAVPRKVAMEMLFTGRPISAQDALLHGLVSKVVREEQLEEETLAIARRVCECSRPVVALGKAVFHRQMAQGRDAAYASAAAAMVENLTLRDGQEGIRAFLEKRRPVWSNSSEKSNM</sequence>
<dbReference type="InterPro" id="IPR014748">
    <property type="entry name" value="Enoyl-CoA_hydra_C"/>
</dbReference>
<gene>
    <name evidence="9" type="ORF">QQF64_034898</name>
</gene>
<keyword evidence="4" id="KW-0809">Transit peptide</keyword>
<comment type="subcellular location">
    <subcellularLocation>
        <location evidence="1">Mitochondrion</location>
    </subcellularLocation>
</comment>
<comment type="similarity">
    <text evidence="2">Belongs to the enoyl-CoA hydratase/isomerase family.</text>
</comment>
<evidence type="ECO:0000313" key="10">
    <source>
        <dbReference type="Proteomes" id="UP001558613"/>
    </source>
</evidence>
<evidence type="ECO:0000256" key="8">
    <source>
        <dbReference type="ARBA" id="ARBA00040545"/>
    </source>
</evidence>
<dbReference type="Gene3D" id="3.90.226.10">
    <property type="entry name" value="2-enoyl-CoA Hydratase, Chain A, domain 1"/>
    <property type="match status" value="1"/>
</dbReference>
<evidence type="ECO:0000256" key="3">
    <source>
        <dbReference type="ARBA" id="ARBA00022832"/>
    </source>
</evidence>
<evidence type="ECO:0000256" key="4">
    <source>
        <dbReference type="ARBA" id="ARBA00022946"/>
    </source>
</evidence>
<dbReference type="InterPro" id="IPR052377">
    <property type="entry name" value="Mitochondrial_ECH-domain"/>
</dbReference>
<evidence type="ECO:0000256" key="1">
    <source>
        <dbReference type="ARBA" id="ARBA00004173"/>
    </source>
</evidence>
<organism evidence="9 10">
    <name type="scientific">Cirrhinus molitorella</name>
    <name type="common">mud carp</name>
    <dbReference type="NCBI Taxonomy" id="172907"/>
    <lineage>
        <taxon>Eukaryota</taxon>
        <taxon>Metazoa</taxon>
        <taxon>Chordata</taxon>
        <taxon>Craniata</taxon>
        <taxon>Vertebrata</taxon>
        <taxon>Euteleostomi</taxon>
        <taxon>Actinopterygii</taxon>
        <taxon>Neopterygii</taxon>
        <taxon>Teleostei</taxon>
        <taxon>Ostariophysi</taxon>
        <taxon>Cypriniformes</taxon>
        <taxon>Cyprinidae</taxon>
        <taxon>Labeoninae</taxon>
        <taxon>Labeonini</taxon>
        <taxon>Cirrhinus</taxon>
    </lineage>
</organism>
<comment type="caution">
    <text evidence="9">The sequence shown here is derived from an EMBL/GenBank/DDBJ whole genome shotgun (WGS) entry which is preliminary data.</text>
</comment>
<evidence type="ECO:0000256" key="6">
    <source>
        <dbReference type="ARBA" id="ARBA00023128"/>
    </source>
</evidence>
<protein>
    <recommendedName>
        <fullName evidence="8">Enoyl-CoA hydratase domain-containing protein 3, mitochondrial</fullName>
    </recommendedName>
</protein>
<dbReference type="PANTHER" id="PTHR43602">
    <property type="match status" value="1"/>
</dbReference>
<dbReference type="InterPro" id="IPR001753">
    <property type="entry name" value="Enoyl-CoA_hydra/iso"/>
</dbReference>
<keyword evidence="10" id="KW-1185">Reference proteome</keyword>
<keyword evidence="6" id="KW-0496">Mitochondrion</keyword>
<keyword evidence="5" id="KW-0443">Lipid metabolism</keyword>
<evidence type="ECO:0000256" key="7">
    <source>
        <dbReference type="ARBA" id="ARBA00037410"/>
    </source>
</evidence>
<dbReference type="Proteomes" id="UP001558613">
    <property type="component" value="Unassembled WGS sequence"/>
</dbReference>
<proteinExistence type="inferred from homology"/>
<dbReference type="SUPFAM" id="SSF52096">
    <property type="entry name" value="ClpP/crotonase"/>
    <property type="match status" value="1"/>
</dbReference>
<evidence type="ECO:0000256" key="2">
    <source>
        <dbReference type="ARBA" id="ARBA00005254"/>
    </source>
</evidence>
<dbReference type="Pfam" id="PF00378">
    <property type="entry name" value="ECH_1"/>
    <property type="match status" value="1"/>
</dbReference>
<dbReference type="NCBIfam" id="NF006008">
    <property type="entry name" value="PRK08139.1"/>
    <property type="match status" value="1"/>
</dbReference>
<reference evidence="9 10" key="1">
    <citation type="submission" date="2023-09" db="EMBL/GenBank/DDBJ databases">
        <authorList>
            <person name="Wang M."/>
        </authorList>
    </citation>
    <scope>NUCLEOTIDE SEQUENCE [LARGE SCALE GENOMIC DNA]</scope>
    <source>
        <strain evidence="9">GT-2023</strain>
        <tissue evidence="9">Liver</tissue>
    </source>
</reference>
<accession>A0ABR3NF30</accession>
<name>A0ABR3NF30_9TELE</name>